<dbReference type="SUPFAM" id="SSF53448">
    <property type="entry name" value="Nucleotide-diphospho-sugar transferases"/>
    <property type="match status" value="1"/>
</dbReference>
<dbReference type="AlphaFoldDB" id="A0A7X0XIL3"/>
<feature type="domain" description="Glycosyltransferase 2-like" evidence="4">
    <location>
        <begin position="5"/>
        <end position="116"/>
    </location>
</feature>
<dbReference type="RefSeq" id="WP_185429078.1">
    <property type="nucleotide sequence ID" value="NZ_JAARRW010000002.1"/>
</dbReference>
<dbReference type="InterPro" id="IPR029044">
    <property type="entry name" value="Nucleotide-diphossugar_trans"/>
</dbReference>
<dbReference type="GO" id="GO:0016757">
    <property type="term" value="F:glycosyltransferase activity"/>
    <property type="evidence" value="ECO:0007669"/>
    <property type="project" value="UniProtKB-KW"/>
</dbReference>
<evidence type="ECO:0000256" key="3">
    <source>
        <dbReference type="ARBA" id="ARBA00022679"/>
    </source>
</evidence>
<evidence type="ECO:0000259" key="4">
    <source>
        <dbReference type="Pfam" id="PF00535"/>
    </source>
</evidence>
<keyword evidence="3 5" id="KW-0808">Transferase</keyword>
<comment type="similarity">
    <text evidence="1">Belongs to the glycosyltransferase 2 family.</text>
</comment>
<dbReference type="EMBL" id="JAARRW010000002">
    <property type="protein sequence ID" value="MBC1561680.1"/>
    <property type="molecule type" value="Genomic_DNA"/>
</dbReference>
<evidence type="ECO:0000313" key="6">
    <source>
        <dbReference type="Proteomes" id="UP000541955"/>
    </source>
</evidence>
<evidence type="ECO:0000256" key="1">
    <source>
        <dbReference type="ARBA" id="ARBA00006739"/>
    </source>
</evidence>
<dbReference type="Pfam" id="PF00535">
    <property type="entry name" value="Glycos_transf_2"/>
    <property type="match status" value="1"/>
</dbReference>
<name>A0A7X0XIL3_9LIST</name>
<protein>
    <submittedName>
        <fullName evidence="5">Glycosyltransferase</fullName>
    </submittedName>
</protein>
<sequence length="301" mass="34651">MCNVSVILPVYNVAPYLAECLESLMAQTFQDFEVIAVNDGSTDDSLAILEAYREKLPQLCIISQPNQGLSAARNTGLKQAAGAYLYFLDSDDYIHNETLATCFTLAEKEQLDVVKFDAEPFTSRGVTAVNPYDSRAVLVENKVYSQQEWLATQRRHYNSPVWLYFVRADVVFMNGLQFVEGILHEDELFTPQLFTQAQRFMYVAEPFFKRRYRDGSIMQNNIYSSKTSYDSKLQVIIRLDQEHAVSKAAKQFLRSRRNALYMDSCSYDKALRSKTPLNKWTSAYLEARVTIRKARKKKGRR</sequence>
<evidence type="ECO:0000256" key="2">
    <source>
        <dbReference type="ARBA" id="ARBA00022676"/>
    </source>
</evidence>
<keyword evidence="2" id="KW-0328">Glycosyltransferase</keyword>
<reference evidence="5 6" key="1">
    <citation type="submission" date="2020-03" db="EMBL/GenBank/DDBJ databases">
        <title>Soil Listeria distribution.</title>
        <authorList>
            <person name="Liao J."/>
            <person name="Wiedmann M."/>
        </authorList>
    </citation>
    <scope>NUCLEOTIDE SEQUENCE [LARGE SCALE GENOMIC DNA]</scope>
    <source>
        <strain evidence="5 6">FSL L7-1387</strain>
    </source>
</reference>
<dbReference type="Proteomes" id="UP000541955">
    <property type="component" value="Unassembled WGS sequence"/>
</dbReference>
<evidence type="ECO:0000313" key="5">
    <source>
        <dbReference type="EMBL" id="MBC1561680.1"/>
    </source>
</evidence>
<dbReference type="PANTHER" id="PTHR22916:SF51">
    <property type="entry name" value="GLYCOSYLTRANSFERASE EPSH-RELATED"/>
    <property type="match status" value="1"/>
</dbReference>
<gene>
    <name evidence="5" type="ORF">HB902_06325</name>
</gene>
<organism evidence="5 6">
    <name type="scientific">Listeria booriae</name>
    <dbReference type="NCBI Taxonomy" id="1552123"/>
    <lineage>
        <taxon>Bacteria</taxon>
        <taxon>Bacillati</taxon>
        <taxon>Bacillota</taxon>
        <taxon>Bacilli</taxon>
        <taxon>Bacillales</taxon>
        <taxon>Listeriaceae</taxon>
        <taxon>Listeria</taxon>
    </lineage>
</organism>
<proteinExistence type="inferred from homology"/>
<accession>A0A7X0XIL3</accession>
<dbReference type="Gene3D" id="3.90.550.10">
    <property type="entry name" value="Spore Coat Polysaccharide Biosynthesis Protein SpsA, Chain A"/>
    <property type="match status" value="1"/>
</dbReference>
<dbReference type="InterPro" id="IPR001173">
    <property type="entry name" value="Glyco_trans_2-like"/>
</dbReference>
<dbReference type="CDD" id="cd00761">
    <property type="entry name" value="Glyco_tranf_GTA_type"/>
    <property type="match status" value="1"/>
</dbReference>
<comment type="caution">
    <text evidence="5">The sequence shown here is derived from an EMBL/GenBank/DDBJ whole genome shotgun (WGS) entry which is preliminary data.</text>
</comment>
<dbReference type="PANTHER" id="PTHR22916">
    <property type="entry name" value="GLYCOSYLTRANSFERASE"/>
    <property type="match status" value="1"/>
</dbReference>